<accession>A0A917ETK4</accession>
<evidence type="ECO:0000313" key="2">
    <source>
        <dbReference type="EMBL" id="GGF13858.1"/>
    </source>
</evidence>
<sequence length="82" mass="8986">MNSDRKFNLSLGLFVIGIALAVIIHPLFGLVTIVGGSLLGFSHFSSKQMKKKEGKLLYCGAFTYLFLIMSAGYILAVLFLKL</sequence>
<dbReference type="RefSeq" id="WP_188376417.1">
    <property type="nucleotide sequence ID" value="NZ_BMEL01000001.1"/>
</dbReference>
<reference evidence="2" key="2">
    <citation type="submission" date="2020-09" db="EMBL/GenBank/DDBJ databases">
        <authorList>
            <person name="Sun Q."/>
            <person name="Zhou Y."/>
        </authorList>
    </citation>
    <scope>NUCLEOTIDE SEQUENCE</scope>
    <source>
        <strain evidence="2">CGMCC 1.12153</strain>
    </source>
</reference>
<organism evidence="2 3">
    <name type="scientific">Halobacillus andaensis</name>
    <dbReference type="NCBI Taxonomy" id="1176239"/>
    <lineage>
        <taxon>Bacteria</taxon>
        <taxon>Bacillati</taxon>
        <taxon>Bacillota</taxon>
        <taxon>Bacilli</taxon>
        <taxon>Bacillales</taxon>
        <taxon>Bacillaceae</taxon>
        <taxon>Halobacillus</taxon>
    </lineage>
</organism>
<comment type="caution">
    <text evidence="2">The sequence shown here is derived from an EMBL/GenBank/DDBJ whole genome shotgun (WGS) entry which is preliminary data.</text>
</comment>
<proteinExistence type="predicted"/>
<dbReference type="EMBL" id="BMEL01000001">
    <property type="protein sequence ID" value="GGF13858.1"/>
    <property type="molecule type" value="Genomic_DNA"/>
</dbReference>
<gene>
    <name evidence="2" type="ORF">GCM10010954_10770</name>
</gene>
<keyword evidence="1" id="KW-0472">Membrane</keyword>
<feature type="transmembrane region" description="Helical" evidence="1">
    <location>
        <begin position="56"/>
        <end position="80"/>
    </location>
</feature>
<keyword evidence="1" id="KW-1133">Transmembrane helix</keyword>
<dbReference type="AlphaFoldDB" id="A0A917ETK4"/>
<keyword evidence="1" id="KW-0812">Transmembrane</keyword>
<evidence type="ECO:0000256" key="1">
    <source>
        <dbReference type="SAM" id="Phobius"/>
    </source>
</evidence>
<name>A0A917ETK4_HALAA</name>
<dbReference type="Proteomes" id="UP000660110">
    <property type="component" value="Unassembled WGS sequence"/>
</dbReference>
<reference evidence="2" key="1">
    <citation type="journal article" date="2014" name="Int. J. Syst. Evol. Microbiol.">
        <title>Complete genome sequence of Corynebacterium casei LMG S-19264T (=DSM 44701T), isolated from a smear-ripened cheese.</title>
        <authorList>
            <consortium name="US DOE Joint Genome Institute (JGI-PGF)"/>
            <person name="Walter F."/>
            <person name="Albersmeier A."/>
            <person name="Kalinowski J."/>
            <person name="Ruckert C."/>
        </authorList>
    </citation>
    <scope>NUCLEOTIDE SEQUENCE</scope>
    <source>
        <strain evidence="2">CGMCC 1.12153</strain>
    </source>
</reference>
<keyword evidence="3" id="KW-1185">Reference proteome</keyword>
<protein>
    <submittedName>
        <fullName evidence="2">Uncharacterized protein</fullName>
    </submittedName>
</protein>
<feature type="transmembrane region" description="Helical" evidence="1">
    <location>
        <begin position="12"/>
        <end position="44"/>
    </location>
</feature>
<evidence type="ECO:0000313" key="3">
    <source>
        <dbReference type="Proteomes" id="UP000660110"/>
    </source>
</evidence>